<proteinExistence type="inferred from homology"/>
<gene>
    <name evidence="9" type="primary">argF</name>
    <name evidence="9" type="ORF">DCW38_02060</name>
</gene>
<comment type="pathway">
    <text evidence="1">Amino-acid biosynthesis; L-arginine biosynthesis; L-arginine from L-ornithine and carbamoyl phosphate: step 1/3.</text>
</comment>
<dbReference type="InterPro" id="IPR036901">
    <property type="entry name" value="Asp/Orn_carbamoylTrfase_sf"/>
</dbReference>
<dbReference type="PRINTS" id="PR00100">
    <property type="entry name" value="AOTCASE"/>
</dbReference>
<dbReference type="InterPro" id="IPR024904">
    <property type="entry name" value="OTCase_ArgI"/>
</dbReference>
<evidence type="ECO:0000256" key="5">
    <source>
        <dbReference type="ARBA" id="ARBA00048772"/>
    </source>
</evidence>
<dbReference type="InterPro" id="IPR006131">
    <property type="entry name" value="Asp_carbamoyltransf_Asp/Orn-bd"/>
</dbReference>
<name>A0A350H8T2_UNCW3</name>
<accession>A0A350H8T2</accession>
<evidence type="ECO:0000259" key="8">
    <source>
        <dbReference type="Pfam" id="PF02729"/>
    </source>
</evidence>
<dbReference type="Pfam" id="PF00185">
    <property type="entry name" value="OTCace"/>
    <property type="match status" value="1"/>
</dbReference>
<evidence type="ECO:0000313" key="10">
    <source>
        <dbReference type="Proteomes" id="UP000264062"/>
    </source>
</evidence>
<protein>
    <recommendedName>
        <fullName evidence="3 6">Ornithine carbamoyltransferase</fullName>
        <shortName evidence="6">OTCase</shortName>
        <ecNumber evidence="3 6">2.1.3.3</ecNumber>
    </recommendedName>
</protein>
<keyword evidence="6" id="KW-0963">Cytoplasm</keyword>
<feature type="binding site" evidence="6">
    <location>
        <position position="225"/>
    </location>
    <ligand>
        <name>L-ornithine</name>
        <dbReference type="ChEBI" id="CHEBI:46911"/>
    </ligand>
</feature>
<feature type="binding site" evidence="6">
    <location>
        <begin position="130"/>
        <end position="133"/>
    </location>
    <ligand>
        <name>carbamoyl phosphate</name>
        <dbReference type="ChEBI" id="CHEBI:58228"/>
    </ligand>
</feature>
<feature type="binding site" evidence="6">
    <location>
        <begin position="265"/>
        <end position="266"/>
    </location>
    <ligand>
        <name>carbamoyl phosphate</name>
        <dbReference type="ChEBI" id="CHEBI:58228"/>
    </ligand>
</feature>
<organism evidence="9 10">
    <name type="scientific">candidate division WOR-3 bacterium</name>
    <dbReference type="NCBI Taxonomy" id="2052148"/>
    <lineage>
        <taxon>Bacteria</taxon>
        <taxon>Bacteria division WOR-3</taxon>
    </lineage>
</organism>
<feature type="domain" description="Aspartate/ornithine carbamoyltransferase Asp/Orn-binding" evidence="7">
    <location>
        <begin position="150"/>
        <end position="302"/>
    </location>
</feature>
<dbReference type="FunFam" id="3.40.50.1370:FF:000008">
    <property type="entry name" value="Ornithine carbamoyltransferase"/>
    <property type="match status" value="1"/>
</dbReference>
<comment type="similarity">
    <text evidence="2 6">Belongs to the aspartate/ornithine carbamoyltransferase superfamily. OTCase family.</text>
</comment>
<evidence type="ECO:0000256" key="3">
    <source>
        <dbReference type="ARBA" id="ARBA00013007"/>
    </source>
</evidence>
<dbReference type="EMBL" id="DMZY01000063">
    <property type="protein sequence ID" value="HAV91948.1"/>
    <property type="molecule type" value="Genomic_DNA"/>
</dbReference>
<dbReference type="NCBIfam" id="TIGR00658">
    <property type="entry name" value="orni_carb_tr"/>
    <property type="match status" value="1"/>
</dbReference>
<evidence type="ECO:0000313" key="9">
    <source>
        <dbReference type="EMBL" id="HAV91948.1"/>
    </source>
</evidence>
<dbReference type="InterPro" id="IPR002292">
    <property type="entry name" value="Orn/put_carbamltrans"/>
</dbReference>
<feature type="binding site" evidence="6">
    <location>
        <position position="293"/>
    </location>
    <ligand>
        <name>carbamoyl phosphate</name>
        <dbReference type="ChEBI" id="CHEBI:58228"/>
    </ligand>
</feature>
<dbReference type="InterPro" id="IPR006132">
    <property type="entry name" value="Asp/Orn_carbamoyltranf_P-bd"/>
</dbReference>
<feature type="binding site" evidence="6">
    <location>
        <position position="161"/>
    </location>
    <ligand>
        <name>L-ornithine</name>
        <dbReference type="ChEBI" id="CHEBI:46911"/>
    </ligand>
</feature>
<comment type="catalytic activity">
    <reaction evidence="5 6">
        <text>carbamoyl phosphate + L-ornithine = L-citrulline + phosphate + H(+)</text>
        <dbReference type="Rhea" id="RHEA:19513"/>
        <dbReference type="ChEBI" id="CHEBI:15378"/>
        <dbReference type="ChEBI" id="CHEBI:43474"/>
        <dbReference type="ChEBI" id="CHEBI:46911"/>
        <dbReference type="ChEBI" id="CHEBI:57743"/>
        <dbReference type="ChEBI" id="CHEBI:58228"/>
        <dbReference type="EC" id="2.1.3.3"/>
    </reaction>
</comment>
<comment type="subcellular location">
    <subcellularLocation>
        <location evidence="6">Cytoplasm</location>
    </subcellularLocation>
</comment>
<dbReference type="SUPFAM" id="SSF53671">
    <property type="entry name" value="Aspartate/ornithine carbamoyltransferase"/>
    <property type="match status" value="1"/>
</dbReference>
<dbReference type="GO" id="GO:0004585">
    <property type="term" value="F:ornithine carbamoyltransferase activity"/>
    <property type="evidence" value="ECO:0007669"/>
    <property type="project" value="UniProtKB-UniRule"/>
</dbReference>
<evidence type="ECO:0000256" key="6">
    <source>
        <dbReference type="HAMAP-Rule" id="MF_01109"/>
    </source>
</evidence>
<sequence length="308" mass="34486">MKKDLVSILDLSQKEITELFAIAKKVKKEVKKGKYRGCFNQQTLAMIFEKPSLRTRVSFETGFTQLGGHAIYLGPKDISLGARESVPDIARNLDRMVNIIMARTFSHKSIVDLAKYSKVPVINALSDAEHPCQVLADFLTIDEHKGKTKKLKFAFLGAGNNMSHSLMLISSLMGTDFYIGVAKGYEPQDYYVQKSRELGKKSGSKIVITNDPNEAAKNADVIYTDVWASMGEEAEKEARAKAFKEYQVNMKLFKQAKKDALFMHCLPAHRGEEVTDDVIDSKNSVVFDEAENRLHAQKAVMLRLLGAE</sequence>
<evidence type="ECO:0000256" key="1">
    <source>
        <dbReference type="ARBA" id="ARBA00004975"/>
    </source>
</evidence>
<dbReference type="HAMAP" id="MF_01109">
    <property type="entry name" value="OTCase"/>
    <property type="match status" value="1"/>
</dbReference>
<dbReference type="NCBIfam" id="NF001986">
    <property type="entry name" value="PRK00779.1"/>
    <property type="match status" value="1"/>
</dbReference>
<evidence type="ECO:0000259" key="7">
    <source>
        <dbReference type="Pfam" id="PF00185"/>
    </source>
</evidence>
<feature type="binding site" evidence="6">
    <location>
        <begin position="229"/>
        <end position="230"/>
    </location>
    <ligand>
        <name>L-ornithine</name>
        <dbReference type="ChEBI" id="CHEBI:46911"/>
    </ligand>
</feature>
<dbReference type="Pfam" id="PF02729">
    <property type="entry name" value="OTCace_N"/>
    <property type="match status" value="1"/>
</dbReference>
<comment type="caution">
    <text evidence="6">Lacks conserved residue(s) required for the propagation of feature annotation.</text>
</comment>
<evidence type="ECO:0000256" key="2">
    <source>
        <dbReference type="ARBA" id="ARBA00007805"/>
    </source>
</evidence>
<comment type="caution">
    <text evidence="9">The sequence shown here is derived from an EMBL/GenBank/DDBJ whole genome shotgun (WGS) entry which is preliminary data.</text>
</comment>
<dbReference type="PANTHER" id="PTHR45753:SF3">
    <property type="entry name" value="ORNITHINE TRANSCARBAMYLASE, MITOCHONDRIAL"/>
    <property type="match status" value="1"/>
</dbReference>
<dbReference type="GO" id="GO:0042450">
    <property type="term" value="P:L-arginine biosynthetic process via ornithine"/>
    <property type="evidence" value="ECO:0007669"/>
    <property type="project" value="UniProtKB-UniRule"/>
</dbReference>
<dbReference type="InterPro" id="IPR006130">
    <property type="entry name" value="Asp/Orn_carbamoylTrfase"/>
</dbReference>
<dbReference type="PANTHER" id="PTHR45753">
    <property type="entry name" value="ORNITHINE CARBAMOYLTRANSFERASE, MITOCHONDRIAL"/>
    <property type="match status" value="1"/>
</dbReference>
<evidence type="ECO:0000256" key="4">
    <source>
        <dbReference type="ARBA" id="ARBA00022679"/>
    </source>
</evidence>
<dbReference type="GO" id="GO:0016597">
    <property type="term" value="F:amino acid binding"/>
    <property type="evidence" value="ECO:0007669"/>
    <property type="project" value="InterPro"/>
</dbReference>
<dbReference type="EC" id="2.1.3.3" evidence="3 6"/>
<keyword evidence="4 6" id="KW-0808">Transferase</keyword>
<dbReference type="AlphaFoldDB" id="A0A350H8T2"/>
<dbReference type="GO" id="GO:0005737">
    <property type="term" value="C:cytoplasm"/>
    <property type="evidence" value="ECO:0007669"/>
    <property type="project" value="UniProtKB-SubCell"/>
</dbReference>
<reference evidence="9 10" key="1">
    <citation type="journal article" date="2018" name="Nat. Biotechnol.">
        <title>A standardized bacterial taxonomy based on genome phylogeny substantially revises the tree of life.</title>
        <authorList>
            <person name="Parks D.H."/>
            <person name="Chuvochina M."/>
            <person name="Waite D.W."/>
            <person name="Rinke C."/>
            <person name="Skarshewski A."/>
            <person name="Chaumeil P.A."/>
            <person name="Hugenholtz P."/>
        </authorList>
    </citation>
    <scope>NUCLEOTIDE SEQUENCE [LARGE SCALE GENOMIC DNA]</scope>
    <source>
        <strain evidence="9">UBA9956</strain>
    </source>
</reference>
<dbReference type="GO" id="GO:0019240">
    <property type="term" value="P:citrulline biosynthetic process"/>
    <property type="evidence" value="ECO:0007669"/>
    <property type="project" value="TreeGrafter"/>
</dbReference>
<dbReference type="PRINTS" id="PR00102">
    <property type="entry name" value="OTCASE"/>
</dbReference>
<dbReference type="Gene3D" id="3.40.50.1370">
    <property type="entry name" value="Aspartate/ornithine carbamoyltransferase"/>
    <property type="match status" value="2"/>
</dbReference>
<feature type="domain" description="Aspartate/ornithine carbamoyltransferase carbamoyl-P binding" evidence="8">
    <location>
        <begin position="3"/>
        <end position="143"/>
    </location>
</feature>
<feature type="binding site" evidence="6">
    <location>
        <position position="103"/>
    </location>
    <ligand>
        <name>carbamoyl phosphate</name>
        <dbReference type="ChEBI" id="CHEBI:58228"/>
    </ligand>
</feature>
<dbReference type="Proteomes" id="UP000264062">
    <property type="component" value="Unassembled WGS sequence"/>
</dbReference>